<name>A0A1I0VTQ3_SELRU</name>
<gene>
    <name evidence="1" type="ORF">SAMN05216587_101911</name>
</gene>
<dbReference type="Proteomes" id="UP000183843">
    <property type="component" value="Unassembled WGS sequence"/>
</dbReference>
<evidence type="ECO:0000313" key="2">
    <source>
        <dbReference type="Proteomes" id="UP000183843"/>
    </source>
</evidence>
<organism evidence="1 2">
    <name type="scientific">Selenomonas ruminantium</name>
    <dbReference type="NCBI Taxonomy" id="971"/>
    <lineage>
        <taxon>Bacteria</taxon>
        <taxon>Bacillati</taxon>
        <taxon>Bacillota</taxon>
        <taxon>Negativicutes</taxon>
        <taxon>Selenomonadales</taxon>
        <taxon>Selenomonadaceae</taxon>
        <taxon>Selenomonas</taxon>
    </lineage>
</organism>
<accession>A0A1I0VTQ3</accession>
<protein>
    <submittedName>
        <fullName evidence="1">Uncharacterized protein</fullName>
    </submittedName>
</protein>
<dbReference type="AlphaFoldDB" id="A0A1I0VTQ3"/>
<evidence type="ECO:0000313" key="1">
    <source>
        <dbReference type="EMBL" id="SFA79300.1"/>
    </source>
</evidence>
<dbReference type="EMBL" id="FOJX01000001">
    <property type="protein sequence ID" value="SFA79300.1"/>
    <property type="molecule type" value="Genomic_DNA"/>
</dbReference>
<reference evidence="1 2" key="1">
    <citation type="submission" date="2016-10" db="EMBL/GenBank/DDBJ databases">
        <authorList>
            <person name="de Groot N.N."/>
        </authorList>
    </citation>
    <scope>NUCLEOTIDE SEQUENCE [LARGE SCALE GENOMIC DNA]</scope>
    <source>
        <strain evidence="1 2">L14</strain>
    </source>
</reference>
<sequence length="32" mass="4147">MKQYYINQWNKMRYRHNRKRNIRKAGGYKCIK</sequence>
<proteinExistence type="predicted"/>